<sequence>MTDSVYKGFKENGDAFSVATLIYARLRRVAGRVIDVMYLVHNKDYAQYVVGLAQAENDAELDRHAARLDALILAEREPEIAVIQPEKKVVVEMVQNEVEVTEDEIYRAQVSHHYIGALR</sequence>
<dbReference type="EMBL" id="FNPK01000011">
    <property type="protein sequence ID" value="SDY47286.1"/>
    <property type="molecule type" value="Genomic_DNA"/>
</dbReference>
<accession>A0A1H3K545</accession>
<evidence type="ECO:0000313" key="1">
    <source>
        <dbReference type="EMBL" id="SDY47286.1"/>
    </source>
</evidence>
<protein>
    <submittedName>
        <fullName evidence="1">Uncharacterized protein</fullName>
    </submittedName>
</protein>
<organism evidence="1 2">
    <name type="scientific">Acinetobacter kyonggiensis</name>
    <dbReference type="NCBI Taxonomy" id="595670"/>
    <lineage>
        <taxon>Bacteria</taxon>
        <taxon>Pseudomonadati</taxon>
        <taxon>Pseudomonadota</taxon>
        <taxon>Gammaproteobacteria</taxon>
        <taxon>Moraxellales</taxon>
        <taxon>Moraxellaceae</taxon>
        <taxon>Acinetobacter</taxon>
    </lineage>
</organism>
<dbReference type="RefSeq" id="WP_086184658.1">
    <property type="nucleotide sequence ID" value="NZ_FNPK01000011.1"/>
</dbReference>
<proteinExistence type="predicted"/>
<name>A0A1H3K545_9GAMM</name>
<evidence type="ECO:0000313" key="2">
    <source>
        <dbReference type="Proteomes" id="UP000199035"/>
    </source>
</evidence>
<gene>
    <name evidence="1" type="ORF">SAMN05421643_11160</name>
</gene>
<dbReference type="AlphaFoldDB" id="A0A1H3K545"/>
<keyword evidence="2" id="KW-1185">Reference proteome</keyword>
<dbReference type="STRING" id="595670.SAMN05421643_11160"/>
<reference evidence="2" key="1">
    <citation type="submission" date="2016-10" db="EMBL/GenBank/DDBJ databases">
        <authorList>
            <person name="Varghese N."/>
            <person name="Submissions S."/>
        </authorList>
    </citation>
    <scope>NUCLEOTIDE SEQUENCE [LARGE SCALE GENOMIC DNA]</scope>
    <source>
        <strain evidence="2">ANC 5109</strain>
    </source>
</reference>
<dbReference type="Proteomes" id="UP000199035">
    <property type="component" value="Unassembled WGS sequence"/>
</dbReference>